<dbReference type="InterPro" id="IPR001789">
    <property type="entry name" value="Sig_transdc_resp-reg_receiver"/>
</dbReference>
<dbReference type="Gene3D" id="3.40.50.300">
    <property type="entry name" value="P-loop containing nucleotide triphosphate hydrolases"/>
    <property type="match status" value="1"/>
</dbReference>
<feature type="domain" description="Response regulatory" evidence="4">
    <location>
        <begin position="6"/>
        <end position="121"/>
    </location>
</feature>
<dbReference type="Pfam" id="PF13614">
    <property type="entry name" value="AAA_31"/>
    <property type="match status" value="1"/>
</dbReference>
<dbReference type="GO" id="GO:0051782">
    <property type="term" value="P:negative regulation of cell division"/>
    <property type="evidence" value="ECO:0007669"/>
    <property type="project" value="TreeGrafter"/>
</dbReference>
<keyword evidence="6" id="KW-1185">Reference proteome</keyword>
<dbReference type="InterPro" id="IPR025669">
    <property type="entry name" value="AAA_dom"/>
</dbReference>
<dbReference type="Proteomes" id="UP000445000">
    <property type="component" value="Unassembled WGS sequence"/>
</dbReference>
<dbReference type="InterPro" id="IPR050625">
    <property type="entry name" value="ParA/MinD_ATPase"/>
</dbReference>
<evidence type="ECO:0000313" key="6">
    <source>
        <dbReference type="Proteomes" id="UP000445000"/>
    </source>
</evidence>
<dbReference type="SUPFAM" id="SSF52540">
    <property type="entry name" value="P-loop containing nucleoside triphosphate hydrolases"/>
    <property type="match status" value="1"/>
</dbReference>
<dbReference type="Gene3D" id="3.40.50.2300">
    <property type="match status" value="1"/>
</dbReference>
<dbReference type="RefSeq" id="WP_161813602.1">
    <property type="nucleotide sequence ID" value="NZ_BLJN01000004.1"/>
</dbReference>
<dbReference type="PANTHER" id="PTHR43384">
    <property type="entry name" value="SEPTUM SITE-DETERMINING PROTEIN MIND HOMOLOG, CHLOROPLASTIC-RELATED"/>
    <property type="match status" value="1"/>
</dbReference>
<keyword evidence="2" id="KW-0067">ATP-binding</keyword>
<dbReference type="GO" id="GO:0009898">
    <property type="term" value="C:cytoplasmic side of plasma membrane"/>
    <property type="evidence" value="ECO:0007669"/>
    <property type="project" value="TreeGrafter"/>
</dbReference>
<dbReference type="PROSITE" id="PS50110">
    <property type="entry name" value="RESPONSE_REGULATORY"/>
    <property type="match status" value="1"/>
</dbReference>
<dbReference type="AlphaFoldDB" id="A0A829YGH4"/>
<comment type="caution">
    <text evidence="5">The sequence shown here is derived from an EMBL/GenBank/DDBJ whole genome shotgun (WGS) entry which is preliminary data.</text>
</comment>
<dbReference type="GO" id="GO:0005524">
    <property type="term" value="F:ATP binding"/>
    <property type="evidence" value="ECO:0007669"/>
    <property type="project" value="UniProtKB-KW"/>
</dbReference>
<reference evidence="6" key="1">
    <citation type="submission" date="2020-01" db="EMBL/GenBank/DDBJ databases">
        <title>'Steroidobacter agaridevorans' sp. nov., agar-degrading bacteria isolated from rhizosphere soils.</title>
        <authorList>
            <person name="Ikenaga M."/>
            <person name="Kataoka M."/>
            <person name="Murouchi A."/>
            <person name="Katsuragi S."/>
            <person name="Sakai M."/>
        </authorList>
    </citation>
    <scope>NUCLEOTIDE SEQUENCE [LARGE SCALE GENOMIC DNA]</scope>
    <source>
        <strain evidence="6">YU21-B</strain>
    </source>
</reference>
<sequence length="397" mass="42849">MTHPLNLLLVSRRKDMLDRLEQILVAADFNPSLQLNSNGHVDPLHGVDSLPDVVIVHLSHLWREELEAIAARAPDRRPALIVVGGANEMNVMRLAMQAGARDLIADPLNPADLLQAIQRTQEERRRPAPVTAARISVFMNAKGGCGATMLACNVAHVLAAKSKRRAALLDLDLQFGAAPLYLDLYPKRGIAQALENLSHLDEVALDGYFAKHASGLNVLSHASDEPLAPGTISASAVSQLLEVTLRTHEHVVVDMPRCVDAVTTAVMQRANQIVIVLQQSVTAVRDATRLIQWLRSDVGVAKDQLCVVVNRHEKSSEIGVEDIQKTLACNAPALVPNDFKTVSECINSGTALLDYAGSASITRAVMTLETRLGGSSAQPRSSVIARTFSSLIPGRSR</sequence>
<dbReference type="GO" id="GO:0000160">
    <property type="term" value="P:phosphorelay signal transduction system"/>
    <property type="evidence" value="ECO:0007669"/>
    <property type="project" value="InterPro"/>
</dbReference>
<evidence type="ECO:0000313" key="5">
    <source>
        <dbReference type="EMBL" id="GFE81911.1"/>
    </source>
</evidence>
<evidence type="ECO:0000259" key="4">
    <source>
        <dbReference type="PROSITE" id="PS50110"/>
    </source>
</evidence>
<evidence type="ECO:0000256" key="1">
    <source>
        <dbReference type="ARBA" id="ARBA00022741"/>
    </source>
</evidence>
<comment type="caution">
    <text evidence="3">Lacks conserved residue(s) required for the propagation of feature annotation.</text>
</comment>
<protein>
    <submittedName>
        <fullName evidence="5">Pilus assembly protein CpaE</fullName>
    </submittedName>
</protein>
<dbReference type="InterPro" id="IPR011006">
    <property type="entry name" value="CheY-like_superfamily"/>
</dbReference>
<dbReference type="SUPFAM" id="SSF52172">
    <property type="entry name" value="CheY-like"/>
    <property type="match status" value="1"/>
</dbReference>
<dbReference type="GO" id="GO:0016887">
    <property type="term" value="F:ATP hydrolysis activity"/>
    <property type="evidence" value="ECO:0007669"/>
    <property type="project" value="TreeGrafter"/>
</dbReference>
<evidence type="ECO:0000256" key="2">
    <source>
        <dbReference type="ARBA" id="ARBA00022840"/>
    </source>
</evidence>
<accession>A0A829YGH4</accession>
<gene>
    <name evidence="5" type="primary">cpaE</name>
    <name evidence="5" type="ORF">GCM10011487_39110</name>
</gene>
<proteinExistence type="predicted"/>
<name>A0A829YGH4_9GAMM</name>
<dbReference type="EMBL" id="BLJN01000004">
    <property type="protein sequence ID" value="GFE81911.1"/>
    <property type="molecule type" value="Genomic_DNA"/>
</dbReference>
<evidence type="ECO:0000256" key="3">
    <source>
        <dbReference type="PROSITE-ProRule" id="PRU00169"/>
    </source>
</evidence>
<dbReference type="GO" id="GO:0005829">
    <property type="term" value="C:cytosol"/>
    <property type="evidence" value="ECO:0007669"/>
    <property type="project" value="TreeGrafter"/>
</dbReference>
<organism evidence="5 6">
    <name type="scientific">Steroidobacter agaridevorans</name>
    <dbReference type="NCBI Taxonomy" id="2695856"/>
    <lineage>
        <taxon>Bacteria</taxon>
        <taxon>Pseudomonadati</taxon>
        <taxon>Pseudomonadota</taxon>
        <taxon>Gammaproteobacteria</taxon>
        <taxon>Steroidobacterales</taxon>
        <taxon>Steroidobacteraceae</taxon>
        <taxon>Steroidobacter</taxon>
    </lineage>
</organism>
<dbReference type="InterPro" id="IPR027417">
    <property type="entry name" value="P-loop_NTPase"/>
</dbReference>
<dbReference type="PANTHER" id="PTHR43384:SF6">
    <property type="entry name" value="SEPTUM SITE-DETERMINING PROTEIN MIND HOMOLOG, CHLOROPLASTIC"/>
    <property type="match status" value="1"/>
</dbReference>
<keyword evidence="1" id="KW-0547">Nucleotide-binding</keyword>